<dbReference type="Gene3D" id="3.20.20.190">
    <property type="entry name" value="Phosphatidylinositol (PI) phosphodiesterase"/>
    <property type="match status" value="1"/>
</dbReference>
<dbReference type="SMART" id="SM00148">
    <property type="entry name" value="PLCXc"/>
    <property type="match status" value="1"/>
</dbReference>
<name>A0A9P0BLM5_BRAAE</name>
<proteinExistence type="predicted"/>
<dbReference type="InterPro" id="IPR000909">
    <property type="entry name" value="PLipase_C_PInositol-sp_X_dom"/>
</dbReference>
<dbReference type="AlphaFoldDB" id="A0A9P0BLM5"/>
<keyword evidence="3" id="KW-1185">Reference proteome</keyword>
<evidence type="ECO:0000259" key="1">
    <source>
        <dbReference type="SMART" id="SM00148"/>
    </source>
</evidence>
<dbReference type="CDD" id="cd08616">
    <property type="entry name" value="PI-PLCXD1c"/>
    <property type="match status" value="1"/>
</dbReference>
<dbReference type="EMBL" id="OV121140">
    <property type="protein sequence ID" value="CAH0564324.1"/>
    <property type="molecule type" value="Genomic_DNA"/>
</dbReference>
<dbReference type="Proteomes" id="UP001154078">
    <property type="component" value="Chromosome 9"/>
</dbReference>
<dbReference type="PANTHER" id="PTHR13593">
    <property type="match status" value="1"/>
</dbReference>
<sequence>MSTTESKQKNASEIDLENWMFKLSDTLKIVPIIYLAIPGSHDSFTANISSKSKISPDAEPFIRNLSVLGPVVKYFIANWSRTQDFIAQEQLKNGIRYFDLRISTKVDDEDFYFVHGLYSDKVYSVFEEIKEFLKDHPGEVIILDCQHFYAFMQEDHNKLMALITKTFGTKLLPYTQHMEAITLKYMVANNYQIITIYRSEALRFGQPFLWPSSSFPTPWPNTVSKENLFQYLDNGLAHRDNNIGYISQCILTPSNRFIFFNILSTLRQKGGIELEEDRNNWILKHKPGGNGLNIVISDFMDLTNNSFSKSIISLNSDDLYYSYTKSKNHTVVSIPKALNKF</sequence>
<evidence type="ECO:0000313" key="2">
    <source>
        <dbReference type="EMBL" id="CAH0564324.1"/>
    </source>
</evidence>
<organism evidence="2 3">
    <name type="scientific">Brassicogethes aeneus</name>
    <name type="common">Rape pollen beetle</name>
    <name type="synonym">Meligethes aeneus</name>
    <dbReference type="NCBI Taxonomy" id="1431903"/>
    <lineage>
        <taxon>Eukaryota</taxon>
        <taxon>Metazoa</taxon>
        <taxon>Ecdysozoa</taxon>
        <taxon>Arthropoda</taxon>
        <taxon>Hexapoda</taxon>
        <taxon>Insecta</taxon>
        <taxon>Pterygota</taxon>
        <taxon>Neoptera</taxon>
        <taxon>Endopterygota</taxon>
        <taxon>Coleoptera</taxon>
        <taxon>Polyphaga</taxon>
        <taxon>Cucujiformia</taxon>
        <taxon>Nitidulidae</taxon>
        <taxon>Meligethinae</taxon>
        <taxon>Brassicogethes</taxon>
    </lineage>
</organism>
<dbReference type="GO" id="GO:0008081">
    <property type="term" value="F:phosphoric diester hydrolase activity"/>
    <property type="evidence" value="ECO:0007669"/>
    <property type="project" value="InterPro"/>
</dbReference>
<dbReference type="GO" id="GO:0006629">
    <property type="term" value="P:lipid metabolic process"/>
    <property type="evidence" value="ECO:0007669"/>
    <property type="project" value="InterPro"/>
</dbReference>
<dbReference type="PROSITE" id="PS50007">
    <property type="entry name" value="PIPLC_X_DOMAIN"/>
    <property type="match status" value="1"/>
</dbReference>
<accession>A0A9P0BLM5</accession>
<dbReference type="PANTHER" id="PTHR13593:SF113">
    <property type="entry name" value="SI:DKEY-266F7.9"/>
    <property type="match status" value="1"/>
</dbReference>
<protein>
    <recommendedName>
        <fullName evidence="1">Phosphatidylinositol-specific phospholipase C X domain-containing protein</fullName>
    </recommendedName>
</protein>
<dbReference type="InterPro" id="IPR017946">
    <property type="entry name" value="PLC-like_Pdiesterase_TIM-brl"/>
</dbReference>
<dbReference type="InterPro" id="IPR051057">
    <property type="entry name" value="PI-PLC_domain"/>
</dbReference>
<evidence type="ECO:0000313" key="3">
    <source>
        <dbReference type="Proteomes" id="UP001154078"/>
    </source>
</evidence>
<dbReference type="Pfam" id="PF00388">
    <property type="entry name" value="PI-PLC-X"/>
    <property type="match status" value="1"/>
</dbReference>
<gene>
    <name evidence="2" type="ORF">MELIAE_LOCUS12913</name>
</gene>
<feature type="domain" description="Phosphatidylinositol-specific phospholipase C X" evidence="1">
    <location>
        <begin position="25"/>
        <end position="198"/>
    </location>
</feature>
<dbReference type="InterPro" id="IPR042158">
    <property type="entry name" value="PLCXD1/2/3"/>
</dbReference>
<dbReference type="SUPFAM" id="SSF51695">
    <property type="entry name" value="PLC-like phosphodiesterases"/>
    <property type="match status" value="1"/>
</dbReference>
<dbReference type="OrthoDB" id="1046782at2759"/>
<reference evidence="2" key="1">
    <citation type="submission" date="2021-12" db="EMBL/GenBank/DDBJ databases">
        <authorList>
            <person name="King R."/>
        </authorList>
    </citation>
    <scope>NUCLEOTIDE SEQUENCE</scope>
</reference>